<evidence type="ECO:0000259" key="1">
    <source>
        <dbReference type="PROSITE" id="PS50943"/>
    </source>
</evidence>
<dbReference type="SUPFAM" id="SSF47413">
    <property type="entry name" value="lambda repressor-like DNA-binding domains"/>
    <property type="match status" value="1"/>
</dbReference>
<dbReference type="InterPro" id="IPR001387">
    <property type="entry name" value="Cro/C1-type_HTH"/>
</dbReference>
<dbReference type="RefSeq" id="WP_211633063.1">
    <property type="nucleotide sequence ID" value="NZ_CP073100.1"/>
</dbReference>
<keyword evidence="3" id="KW-1185">Reference proteome</keyword>
<dbReference type="GO" id="GO:0003677">
    <property type="term" value="F:DNA binding"/>
    <property type="evidence" value="ECO:0007669"/>
    <property type="project" value="InterPro"/>
</dbReference>
<evidence type="ECO:0000313" key="3">
    <source>
        <dbReference type="Proteomes" id="UP000676169"/>
    </source>
</evidence>
<dbReference type="Pfam" id="PF01381">
    <property type="entry name" value="HTH_3"/>
    <property type="match status" value="1"/>
</dbReference>
<dbReference type="KEGG" id="lamb:KBB96_05100"/>
<protein>
    <submittedName>
        <fullName evidence="2">Helix-turn-helix transcriptional regulator</fullName>
    </submittedName>
</protein>
<proteinExistence type="predicted"/>
<dbReference type="AlphaFoldDB" id="A0A975PG37"/>
<dbReference type="SMART" id="SM00530">
    <property type="entry name" value="HTH_XRE"/>
    <property type="match status" value="1"/>
</dbReference>
<evidence type="ECO:0000313" key="2">
    <source>
        <dbReference type="EMBL" id="QUE52270.1"/>
    </source>
</evidence>
<dbReference type="PROSITE" id="PS50943">
    <property type="entry name" value="HTH_CROC1"/>
    <property type="match status" value="1"/>
</dbReference>
<accession>A0A975PG37</accession>
<feature type="domain" description="HTH cro/C1-type" evidence="1">
    <location>
        <begin position="13"/>
        <end position="67"/>
    </location>
</feature>
<gene>
    <name evidence="2" type="ORF">KBB96_05100</name>
</gene>
<dbReference type="CDD" id="cd00093">
    <property type="entry name" value="HTH_XRE"/>
    <property type="match status" value="1"/>
</dbReference>
<reference evidence="2" key="1">
    <citation type="submission" date="2021-04" db="EMBL/GenBank/DDBJ databases">
        <title>Luteolibacter sp. 32A isolated from the skin of an Anderson's salamander (Ambystoma andersonii).</title>
        <authorList>
            <person name="Spergser J."/>
            <person name="Busse H.-J."/>
        </authorList>
    </citation>
    <scope>NUCLEOTIDE SEQUENCE</scope>
    <source>
        <strain evidence="2">32A</strain>
    </source>
</reference>
<sequence>MAEEIYRRIGRNIRERRLAMGWSLEKLAGTLGVSYQQLQKYETGTNRLPSHMLVILAARFGCSTDELCGLSREPLPLEALGLVRCIGRTASAELKCKILGLIDAAAMLASEAERVAASDAGQITSVELKELQEIG</sequence>
<organism evidence="2 3">
    <name type="scientific">Luteolibacter ambystomatis</name>
    <dbReference type="NCBI Taxonomy" id="2824561"/>
    <lineage>
        <taxon>Bacteria</taxon>
        <taxon>Pseudomonadati</taxon>
        <taxon>Verrucomicrobiota</taxon>
        <taxon>Verrucomicrobiia</taxon>
        <taxon>Verrucomicrobiales</taxon>
        <taxon>Verrucomicrobiaceae</taxon>
        <taxon>Luteolibacter</taxon>
    </lineage>
</organism>
<dbReference type="Proteomes" id="UP000676169">
    <property type="component" value="Chromosome"/>
</dbReference>
<name>A0A975PG37_9BACT</name>
<dbReference type="EMBL" id="CP073100">
    <property type="protein sequence ID" value="QUE52270.1"/>
    <property type="molecule type" value="Genomic_DNA"/>
</dbReference>
<dbReference type="InterPro" id="IPR010982">
    <property type="entry name" value="Lambda_DNA-bd_dom_sf"/>
</dbReference>
<dbReference type="Gene3D" id="1.10.260.40">
    <property type="entry name" value="lambda repressor-like DNA-binding domains"/>
    <property type="match status" value="1"/>
</dbReference>